<protein>
    <submittedName>
        <fullName evidence="7">Cytochrome c biogenesis protein CcsA</fullName>
    </submittedName>
</protein>
<feature type="transmembrane region" description="Helical" evidence="5">
    <location>
        <begin position="132"/>
        <end position="152"/>
    </location>
</feature>
<evidence type="ECO:0000259" key="6">
    <source>
        <dbReference type="Pfam" id="PF01578"/>
    </source>
</evidence>
<reference evidence="7" key="1">
    <citation type="submission" date="2020-12" db="EMBL/GenBank/DDBJ databases">
        <title>Taurinivorans muris gen. nov., sp. nov., fundamental and realized metabolic niche of a ubiquitous sulfidogenic bacterium in the murine intestine.</title>
        <authorList>
            <person name="Ye H."/>
            <person name="Hanson B.T."/>
            <person name="Loy A."/>
        </authorList>
    </citation>
    <scope>NUCLEOTIDE SEQUENCE</scope>
    <source>
        <strain evidence="7">LT0009</strain>
    </source>
</reference>
<feature type="transmembrane region" description="Helical" evidence="5">
    <location>
        <begin position="6"/>
        <end position="24"/>
    </location>
</feature>
<organism evidence="7 8">
    <name type="scientific">Taurinivorans muris</name>
    <dbReference type="NCBI Taxonomy" id="2787751"/>
    <lineage>
        <taxon>Bacteria</taxon>
        <taxon>Pseudomonadati</taxon>
        <taxon>Thermodesulfobacteriota</taxon>
        <taxon>Desulfovibrionia</taxon>
        <taxon>Desulfovibrionales</taxon>
        <taxon>Desulfovibrionaceae</taxon>
        <taxon>Taurinivorans</taxon>
    </lineage>
</organism>
<evidence type="ECO:0000313" key="7">
    <source>
        <dbReference type="EMBL" id="UWX06345.1"/>
    </source>
</evidence>
<feature type="transmembrane region" description="Helical" evidence="5">
    <location>
        <begin position="217"/>
        <end position="234"/>
    </location>
</feature>
<dbReference type="InterPro" id="IPR045062">
    <property type="entry name" value="Cyt_c_biogenesis_CcsA/CcmC"/>
</dbReference>
<dbReference type="PANTHER" id="PTHR30071">
    <property type="entry name" value="HEME EXPORTER PROTEIN C"/>
    <property type="match status" value="1"/>
</dbReference>
<feature type="transmembrane region" description="Helical" evidence="5">
    <location>
        <begin position="92"/>
        <end position="112"/>
    </location>
</feature>
<keyword evidence="2 5" id="KW-0812">Transmembrane</keyword>
<proteinExistence type="predicted"/>
<feature type="transmembrane region" description="Helical" evidence="5">
    <location>
        <begin position="36"/>
        <end position="56"/>
    </location>
</feature>
<evidence type="ECO:0000256" key="3">
    <source>
        <dbReference type="ARBA" id="ARBA00022989"/>
    </source>
</evidence>
<dbReference type="InterPro" id="IPR002541">
    <property type="entry name" value="Cyt_c_assembly"/>
</dbReference>
<sequence>MLVTLSLLSLFLCALATFLFYIGIKGKQPASVQKKAICCLAVSFILLSFLLCVGAIRDMDIYVLRSWYLIPLAWSLLLIAFIIYYKLRYTTIFVFVAPLCFILLLSALIFLHQEKPMDNLVVGPVLVVHLSLVFASIGIMGVAAGAGCLFLWQENLLKNKTKLMNLPKNIPSLGALDKVNHIAARFGFPLYAIGLIFGFIWAYMAWGRLFSFDPKEIISLLILALYGFLFYEREVRGTNGRKTAKLALIVFAVAMFSIFVVNTFLPTHHSF</sequence>
<feature type="transmembrane region" description="Helical" evidence="5">
    <location>
        <begin position="68"/>
        <end position="85"/>
    </location>
</feature>
<accession>A0ABY5Y2D1</accession>
<name>A0ABY5Y2D1_9BACT</name>
<dbReference type="RefSeq" id="WP_334315950.1">
    <property type="nucleotide sequence ID" value="NZ_CP065938.1"/>
</dbReference>
<evidence type="ECO:0000313" key="8">
    <source>
        <dbReference type="Proteomes" id="UP001058120"/>
    </source>
</evidence>
<keyword evidence="3 5" id="KW-1133">Transmembrane helix</keyword>
<evidence type="ECO:0000256" key="4">
    <source>
        <dbReference type="ARBA" id="ARBA00023136"/>
    </source>
</evidence>
<gene>
    <name evidence="7" type="primary">ccsA</name>
    <name evidence="7" type="ORF">JBF11_03270</name>
</gene>
<evidence type="ECO:0000256" key="5">
    <source>
        <dbReference type="SAM" id="Phobius"/>
    </source>
</evidence>
<dbReference type="EMBL" id="CP065938">
    <property type="protein sequence ID" value="UWX06345.1"/>
    <property type="molecule type" value="Genomic_DNA"/>
</dbReference>
<feature type="domain" description="Cytochrome c assembly protein" evidence="6">
    <location>
        <begin position="72"/>
        <end position="265"/>
    </location>
</feature>
<feature type="transmembrane region" description="Helical" evidence="5">
    <location>
        <begin position="246"/>
        <end position="265"/>
    </location>
</feature>
<dbReference type="Pfam" id="PF01578">
    <property type="entry name" value="Cytochrom_C_asm"/>
    <property type="match status" value="1"/>
</dbReference>
<dbReference type="PANTHER" id="PTHR30071:SF15">
    <property type="entry name" value="PROTEIN HEMX"/>
    <property type="match status" value="1"/>
</dbReference>
<evidence type="ECO:0000256" key="2">
    <source>
        <dbReference type="ARBA" id="ARBA00022692"/>
    </source>
</evidence>
<keyword evidence="4 5" id="KW-0472">Membrane</keyword>
<feature type="transmembrane region" description="Helical" evidence="5">
    <location>
        <begin position="186"/>
        <end position="205"/>
    </location>
</feature>
<evidence type="ECO:0000256" key="1">
    <source>
        <dbReference type="ARBA" id="ARBA00004141"/>
    </source>
</evidence>
<keyword evidence="8" id="KW-1185">Reference proteome</keyword>
<dbReference type="Proteomes" id="UP001058120">
    <property type="component" value="Chromosome"/>
</dbReference>
<comment type="subcellular location">
    <subcellularLocation>
        <location evidence="1">Membrane</location>
        <topology evidence="1">Multi-pass membrane protein</topology>
    </subcellularLocation>
</comment>